<keyword evidence="3" id="KW-1003">Cell membrane</keyword>
<evidence type="ECO:0000313" key="9">
    <source>
        <dbReference type="EMBL" id="CDF05807.1"/>
    </source>
</evidence>
<keyword evidence="2" id="KW-0813">Transport</keyword>
<dbReference type="InterPro" id="IPR015856">
    <property type="entry name" value="ABC_transpr_CbiO/EcfA_su"/>
</dbReference>
<name>R7N151_MEGEL</name>
<dbReference type="InterPro" id="IPR003439">
    <property type="entry name" value="ABC_transporter-like_ATP-bd"/>
</dbReference>
<keyword evidence="7" id="KW-0472">Membrane</keyword>
<evidence type="ECO:0000256" key="6">
    <source>
        <dbReference type="ARBA" id="ARBA00022967"/>
    </source>
</evidence>
<evidence type="ECO:0000256" key="1">
    <source>
        <dbReference type="ARBA" id="ARBA00005417"/>
    </source>
</evidence>
<evidence type="ECO:0000256" key="2">
    <source>
        <dbReference type="ARBA" id="ARBA00022448"/>
    </source>
</evidence>
<dbReference type="CDD" id="cd03225">
    <property type="entry name" value="ABC_cobalt_CbiO_domain1"/>
    <property type="match status" value="1"/>
</dbReference>
<evidence type="ECO:0000256" key="4">
    <source>
        <dbReference type="ARBA" id="ARBA00022741"/>
    </source>
</evidence>
<proteinExistence type="inferred from homology"/>
<reference evidence="9" key="1">
    <citation type="submission" date="2012-11" db="EMBL/GenBank/DDBJ databases">
        <title>Dependencies among metagenomic species, viruses, plasmids and units of genetic variation.</title>
        <authorList>
            <person name="Nielsen H.B."/>
            <person name="Almeida M."/>
            <person name="Juncker A.S."/>
            <person name="Rasmussen S."/>
            <person name="Li J."/>
            <person name="Sunagawa S."/>
            <person name="Plichta D."/>
            <person name="Gautier L."/>
            <person name="Le Chatelier E."/>
            <person name="Peletier E."/>
            <person name="Bonde I."/>
            <person name="Nielsen T."/>
            <person name="Manichanh C."/>
            <person name="Arumugam M."/>
            <person name="Batto J."/>
            <person name="Santos M.B.Q.D."/>
            <person name="Blom N."/>
            <person name="Borruel N."/>
            <person name="Burgdorf K.S."/>
            <person name="Boumezbeur F."/>
            <person name="Casellas F."/>
            <person name="Dore J."/>
            <person name="Guarner F."/>
            <person name="Hansen T."/>
            <person name="Hildebrand F."/>
            <person name="Kaas R.S."/>
            <person name="Kennedy S."/>
            <person name="Kristiansen K."/>
            <person name="Kultima J.R."/>
            <person name="Leonard P."/>
            <person name="Levenez F."/>
            <person name="Lund O."/>
            <person name="Moumen B."/>
            <person name="Le Paslier D."/>
            <person name="Pons N."/>
            <person name="Pedersen O."/>
            <person name="Prifti E."/>
            <person name="Qin J."/>
            <person name="Raes J."/>
            <person name="Tap J."/>
            <person name="Tims S."/>
            <person name="Ussery D.W."/>
            <person name="Yamada T."/>
            <person name="MetaHit consortium"/>
            <person name="Renault P."/>
            <person name="Sicheritz-Ponten T."/>
            <person name="Bork P."/>
            <person name="Wang J."/>
            <person name="Brunak S."/>
            <person name="Ehrlich S.D."/>
        </authorList>
    </citation>
    <scope>NUCLEOTIDE SEQUENCE [LARGE SCALE GENOMIC DNA]</scope>
</reference>
<dbReference type="SMART" id="SM00382">
    <property type="entry name" value="AAA"/>
    <property type="match status" value="1"/>
</dbReference>
<dbReference type="GO" id="GO:0005524">
    <property type="term" value="F:ATP binding"/>
    <property type="evidence" value="ECO:0007669"/>
    <property type="project" value="UniProtKB-KW"/>
</dbReference>
<comment type="caution">
    <text evidence="9">The sequence shown here is derived from an EMBL/GenBank/DDBJ whole genome shotgun (WGS) entry which is preliminary data.</text>
</comment>
<dbReference type="GO" id="GO:0016887">
    <property type="term" value="F:ATP hydrolysis activity"/>
    <property type="evidence" value="ECO:0007669"/>
    <property type="project" value="InterPro"/>
</dbReference>
<organism evidence="9 10">
    <name type="scientific">Megasphaera elsdenii CAG:570</name>
    <dbReference type="NCBI Taxonomy" id="1263087"/>
    <lineage>
        <taxon>Bacteria</taxon>
        <taxon>Bacillati</taxon>
        <taxon>Bacillota</taxon>
        <taxon>Negativicutes</taxon>
        <taxon>Veillonellales</taxon>
        <taxon>Veillonellaceae</taxon>
        <taxon>Megasphaera</taxon>
    </lineage>
</organism>
<dbReference type="PANTHER" id="PTHR43553">
    <property type="entry name" value="HEAVY METAL TRANSPORTER"/>
    <property type="match status" value="1"/>
</dbReference>
<dbReference type="InterPro" id="IPR027417">
    <property type="entry name" value="P-loop_NTPase"/>
</dbReference>
<keyword evidence="4" id="KW-0547">Nucleotide-binding</keyword>
<keyword evidence="5 9" id="KW-0067">ATP-binding</keyword>
<evidence type="ECO:0000256" key="7">
    <source>
        <dbReference type="ARBA" id="ARBA00023136"/>
    </source>
</evidence>
<dbReference type="EMBL" id="CBKE010000361">
    <property type="protein sequence ID" value="CDF05807.1"/>
    <property type="molecule type" value="Genomic_DNA"/>
</dbReference>
<comment type="similarity">
    <text evidence="1">Belongs to the ABC transporter superfamily.</text>
</comment>
<dbReference type="InterPro" id="IPR050095">
    <property type="entry name" value="ECF_ABC_transporter_ATP-bd"/>
</dbReference>
<dbReference type="GO" id="GO:0042626">
    <property type="term" value="F:ATPase-coupled transmembrane transporter activity"/>
    <property type="evidence" value="ECO:0007669"/>
    <property type="project" value="TreeGrafter"/>
</dbReference>
<evidence type="ECO:0000259" key="8">
    <source>
        <dbReference type="PROSITE" id="PS50893"/>
    </source>
</evidence>
<evidence type="ECO:0000313" key="10">
    <source>
        <dbReference type="Proteomes" id="UP000017908"/>
    </source>
</evidence>
<dbReference type="SUPFAM" id="SSF52540">
    <property type="entry name" value="P-loop containing nucleoside triphosphate hydrolases"/>
    <property type="match status" value="1"/>
</dbReference>
<dbReference type="GO" id="GO:0043190">
    <property type="term" value="C:ATP-binding cassette (ABC) transporter complex"/>
    <property type="evidence" value="ECO:0007669"/>
    <property type="project" value="TreeGrafter"/>
</dbReference>
<evidence type="ECO:0000256" key="3">
    <source>
        <dbReference type="ARBA" id="ARBA00022475"/>
    </source>
</evidence>
<dbReference type="InterPro" id="IPR003593">
    <property type="entry name" value="AAA+_ATPase"/>
</dbReference>
<feature type="domain" description="ABC transporter" evidence="8">
    <location>
        <begin position="2"/>
        <end position="216"/>
    </location>
</feature>
<dbReference type="Proteomes" id="UP000017908">
    <property type="component" value="Unassembled WGS sequence"/>
</dbReference>
<dbReference type="Pfam" id="PF00005">
    <property type="entry name" value="ABC_tran"/>
    <property type="match status" value="1"/>
</dbReference>
<dbReference type="Gene3D" id="3.40.50.300">
    <property type="entry name" value="P-loop containing nucleotide triphosphate hydrolases"/>
    <property type="match status" value="1"/>
</dbReference>
<evidence type="ECO:0000256" key="5">
    <source>
        <dbReference type="ARBA" id="ARBA00022840"/>
    </source>
</evidence>
<keyword evidence="6" id="KW-1278">Translocase</keyword>
<dbReference type="AlphaFoldDB" id="R7N151"/>
<protein>
    <submittedName>
        <fullName evidence="9">Cobalt import ATP-binding protein CbiO 2</fullName>
    </submittedName>
</protein>
<accession>R7N151</accession>
<gene>
    <name evidence="9" type="ORF">BN715_00158</name>
</gene>
<dbReference type="PROSITE" id="PS50893">
    <property type="entry name" value="ABC_TRANSPORTER_2"/>
    <property type="match status" value="1"/>
</dbReference>
<dbReference type="PANTHER" id="PTHR43553:SF24">
    <property type="entry name" value="ENERGY-COUPLING FACTOR TRANSPORTER ATP-BINDING PROTEIN ECFA1"/>
    <property type="match status" value="1"/>
</dbReference>
<sequence>MIQLDDVCFAYDDRPILSHLTETIEPGQAVLLSGPNGSGKSTLLRLLNGLIFSQQGTYTFDGTVITAGKMRDHAYSKWFHQRLGYVWQNPDSQLFCSSVREELAFGPVQMGLKPEEIHQRVDDALELLGLTRLASRPPYTLSGGEKKRTAIASILTMNPQVWTMDEPESYLDADGLAWLSDFLPSLKAAGKTLIIATHHADRLAALVDKEIIVGDA</sequence>